<dbReference type="FunFam" id="3.30.70.660:FF:000002">
    <property type="entry name" value="tRNA pseudouridine synthase"/>
    <property type="match status" value="1"/>
</dbReference>
<dbReference type="GO" id="GO:0003723">
    <property type="term" value="F:RNA binding"/>
    <property type="evidence" value="ECO:0007669"/>
    <property type="project" value="InterPro"/>
</dbReference>
<feature type="domain" description="Galactokinase N-terminal" evidence="18">
    <location>
        <begin position="499"/>
        <end position="544"/>
    </location>
</feature>
<dbReference type="GO" id="GO:0006012">
    <property type="term" value="P:galactose metabolic process"/>
    <property type="evidence" value="ECO:0007669"/>
    <property type="project" value="InterPro"/>
</dbReference>
<dbReference type="EMBL" id="NBIV01000259">
    <property type="protein sequence ID" value="PXF40801.1"/>
    <property type="molecule type" value="Genomic_DNA"/>
</dbReference>
<dbReference type="InterPro" id="IPR020103">
    <property type="entry name" value="PsdUridine_synth_cat_dom_sf"/>
</dbReference>
<dbReference type="Gene3D" id="3.30.70.3170">
    <property type="match status" value="1"/>
</dbReference>
<evidence type="ECO:0000256" key="1">
    <source>
        <dbReference type="ARBA" id="ARBA00001166"/>
    </source>
</evidence>
<dbReference type="PRINTS" id="PR00473">
    <property type="entry name" value="GALCTOKINASE"/>
</dbReference>
<dbReference type="Gene3D" id="1.20.1440.340">
    <property type="match status" value="1"/>
</dbReference>
<dbReference type="InterPro" id="IPR020568">
    <property type="entry name" value="Ribosomal_Su5_D2-typ_SF"/>
</dbReference>
<organism evidence="19 20">
    <name type="scientific">Gracilariopsis chorda</name>
    <dbReference type="NCBI Taxonomy" id="448386"/>
    <lineage>
        <taxon>Eukaryota</taxon>
        <taxon>Rhodophyta</taxon>
        <taxon>Florideophyceae</taxon>
        <taxon>Rhodymeniophycidae</taxon>
        <taxon>Gracilariales</taxon>
        <taxon>Gracilariaceae</taxon>
        <taxon>Gracilariopsis</taxon>
    </lineage>
</organism>
<dbReference type="Gene3D" id="3.30.70.660">
    <property type="entry name" value="Pseudouridine synthase I, catalytic domain, C-terminal subdomain"/>
    <property type="match status" value="1"/>
</dbReference>
<sequence length="967" mass="107504">MGSYFSRTGEDHETSNDTVDIQPSNAFGETHGRRPHKRRRLNQEKTRKGKDIPPPTRAMNNSRDNTTQKTMCNEKPSSDDQRLRSDSMDRRGNSSAVIKGSEDVKEADALKANARRPRKRKFVVFLGYNGEKYYGMQINPGVVTIERVLLSAFHKAGLISDENKESPGKVQWMRAARTDKGVSAIVQCVSAKLEVFPQQINDPQLIASINDHLPEDVQVYGILRPTGGFNARADCHRRRYEYIFPVRLLGGPNGVQKENEVGKGDPRATKLNSILKRFEGTHCFANFTDGLSGSDDASRRYMISLSCSQPFKPPKSGVFYVSVEIYGQSFLLHQIRKMIGLSLYVYHGHAPEETLSVALCPNVKIHTPMAPALGLLLENLIFDNYNKRFKDVLEQPISSDAFREAKMKFKAHEVYRRIAEKERNERVLETWVKNYRERFQYKHEEIRELHQKFVLSDVGKEEQRKQYVASLYPIKTSLSDFLDCDAPEMMKMATALSCQFSERYDVPPTFLARAPGRVNLIGEHLDYNGLPVIGVALRQGSMLAGCLDDTEVIEVQHVRRDVYHRGKLRADGLRMALENEDDRLDSDWIQYVSWGVKAAIAGLPKGKRAVSGGGRVLISGDLPLASGLASSSSLVTLSALATARLNRKRIPKQEIALRGAEGERIGAGTRGGAVDHAISMCASKGCAVHVSFTPRIAVRSLLLPKNAVLVAVGSNVKARKGFDELVKQQFNLRAAECRIAAAILARRLEVHLEKSVTTPGQLLFQAKKTSKLQCRTISTLREKALEAMPISEVVSLEDVKEQLGVQEVELQNRFLIGVKAETFAVGKRMSHVFSEAERVEQFFELLTNEENDDRAKLEGMGRILEEGHRSLRDYYESSCSEVDELVEFCLANGAVGSRVTGAGWGGFTISVVPVEKKDSFLKAVTKRVGKGSVIEVEPSGGACVLAIHGVLGGPDRKRSQAVADGMK</sequence>
<evidence type="ECO:0000256" key="14">
    <source>
        <dbReference type="SAM" id="MobiDB-lite"/>
    </source>
</evidence>
<feature type="domain" description="GHMP kinase N-terminal" evidence="15">
    <location>
        <begin position="609"/>
        <end position="681"/>
    </location>
</feature>
<evidence type="ECO:0000256" key="6">
    <source>
        <dbReference type="ARBA" id="ARBA00022694"/>
    </source>
</evidence>
<dbReference type="GO" id="GO:0005829">
    <property type="term" value="C:cytosol"/>
    <property type="evidence" value="ECO:0007669"/>
    <property type="project" value="TreeGrafter"/>
</dbReference>
<comment type="similarity">
    <text evidence="3">Belongs to the GHMP kinase family. GalK subfamily.</text>
</comment>
<feature type="compositionally biased region" description="Basic and acidic residues" evidence="14">
    <location>
        <begin position="41"/>
        <end position="51"/>
    </location>
</feature>
<dbReference type="FunFam" id="3.30.70.580:FF:000002">
    <property type="entry name" value="tRNA pseudouridine synthase"/>
    <property type="match status" value="1"/>
</dbReference>
<keyword evidence="20" id="KW-1185">Reference proteome</keyword>
<dbReference type="PANTHER" id="PTHR10457:SF7">
    <property type="entry name" value="GALACTOKINASE-RELATED"/>
    <property type="match status" value="1"/>
</dbReference>
<feature type="domain" description="Pseudouridine synthase I TruA alpha/beta" evidence="16">
    <location>
        <begin position="275"/>
        <end position="383"/>
    </location>
</feature>
<feature type="compositionally biased region" description="Polar residues" evidence="14">
    <location>
        <begin position="58"/>
        <end position="71"/>
    </location>
</feature>
<evidence type="ECO:0000256" key="5">
    <source>
        <dbReference type="ARBA" id="ARBA00022664"/>
    </source>
</evidence>
<evidence type="ECO:0000256" key="3">
    <source>
        <dbReference type="ARBA" id="ARBA00006566"/>
    </source>
</evidence>
<proteinExistence type="inferred from homology"/>
<dbReference type="InterPro" id="IPR014721">
    <property type="entry name" value="Ribsml_uS5_D2-typ_fold_subgr"/>
</dbReference>
<keyword evidence="9" id="KW-0413">Isomerase</keyword>
<dbReference type="InterPro" id="IPR013750">
    <property type="entry name" value="GHMP_kinase_C_dom"/>
</dbReference>
<dbReference type="SUPFAM" id="SSF55060">
    <property type="entry name" value="GHMP Kinase, C-terminal domain"/>
    <property type="match status" value="1"/>
</dbReference>
<name>A0A2V3IFH2_9FLOR</name>
<dbReference type="InterPro" id="IPR020095">
    <property type="entry name" value="PsdUridine_synth_TruA_C"/>
</dbReference>
<dbReference type="InterPro" id="IPR001406">
    <property type="entry name" value="PsdUridine_synth_TruA"/>
</dbReference>
<dbReference type="Gene3D" id="3.30.230.10">
    <property type="match status" value="1"/>
</dbReference>
<evidence type="ECO:0000259" key="18">
    <source>
        <dbReference type="Pfam" id="PF10509"/>
    </source>
</evidence>
<feature type="active site" description="Nucleophile" evidence="12">
    <location>
        <position position="179"/>
    </location>
</feature>
<evidence type="ECO:0000313" key="20">
    <source>
        <dbReference type="Proteomes" id="UP000247409"/>
    </source>
</evidence>
<keyword evidence="7" id="KW-0547">Nucleotide-binding</keyword>
<evidence type="ECO:0000256" key="7">
    <source>
        <dbReference type="ARBA" id="ARBA00022741"/>
    </source>
</evidence>
<dbReference type="InterPro" id="IPR019539">
    <property type="entry name" value="GalKase_N"/>
</dbReference>
<feature type="binding site" evidence="13">
    <location>
        <position position="240"/>
    </location>
    <ligand>
        <name>substrate</name>
    </ligand>
</feature>
<dbReference type="STRING" id="448386.A0A2V3IFH2"/>
<accession>A0A2V3IFH2</accession>
<feature type="region of interest" description="Disordered" evidence="14">
    <location>
        <begin position="1"/>
        <end position="100"/>
    </location>
</feature>
<evidence type="ECO:0000256" key="2">
    <source>
        <dbReference type="ARBA" id="ARBA00004123"/>
    </source>
</evidence>
<gene>
    <name evidence="19" type="ORF">BWQ96_09459</name>
</gene>
<dbReference type="PROSITE" id="PS00106">
    <property type="entry name" value="GALACTOKINASE"/>
    <property type="match status" value="1"/>
</dbReference>
<dbReference type="GO" id="GO:0004335">
    <property type="term" value="F:galactokinase activity"/>
    <property type="evidence" value="ECO:0007669"/>
    <property type="project" value="InterPro"/>
</dbReference>
<dbReference type="SUPFAM" id="SSF55120">
    <property type="entry name" value="Pseudouridine synthase"/>
    <property type="match status" value="1"/>
</dbReference>
<dbReference type="GO" id="GO:0031119">
    <property type="term" value="P:tRNA pseudouridine synthesis"/>
    <property type="evidence" value="ECO:0007669"/>
    <property type="project" value="InterPro"/>
</dbReference>
<dbReference type="InterPro" id="IPR019741">
    <property type="entry name" value="Galactokinase_CS"/>
</dbReference>
<dbReference type="InterPro" id="IPR020094">
    <property type="entry name" value="TruA/RsuA/RluB/E/F_N"/>
</dbReference>
<dbReference type="Gene3D" id="3.30.70.580">
    <property type="entry name" value="Pseudouridine synthase I, catalytic domain, N-terminal subdomain"/>
    <property type="match status" value="1"/>
</dbReference>
<dbReference type="SUPFAM" id="SSF54211">
    <property type="entry name" value="Ribosomal protein S5 domain 2-like"/>
    <property type="match status" value="1"/>
</dbReference>
<dbReference type="InterPro" id="IPR041708">
    <property type="entry name" value="PUS1/PUS2-like"/>
</dbReference>
<evidence type="ECO:0000256" key="12">
    <source>
        <dbReference type="PIRSR" id="PIRSR641708-1"/>
    </source>
</evidence>
<dbReference type="Proteomes" id="UP000247409">
    <property type="component" value="Unassembled WGS sequence"/>
</dbReference>
<evidence type="ECO:0000259" key="16">
    <source>
        <dbReference type="Pfam" id="PF01416"/>
    </source>
</evidence>
<dbReference type="OrthoDB" id="10256309at2759"/>
<dbReference type="Pfam" id="PF10509">
    <property type="entry name" value="GalKase_gal_bdg"/>
    <property type="match status" value="1"/>
</dbReference>
<keyword evidence="10" id="KW-0539">Nucleus</keyword>
<comment type="subcellular location">
    <subcellularLocation>
        <location evidence="2">Nucleus</location>
    </subcellularLocation>
</comment>
<dbReference type="PANTHER" id="PTHR10457">
    <property type="entry name" value="MEVALONATE KINASE/GALACTOKINASE"/>
    <property type="match status" value="1"/>
</dbReference>
<dbReference type="InterPro" id="IPR006204">
    <property type="entry name" value="GHMP_kinase_N_dom"/>
</dbReference>
<dbReference type="Pfam" id="PF00288">
    <property type="entry name" value="GHMP_kinases_N"/>
    <property type="match status" value="1"/>
</dbReference>
<evidence type="ECO:0000259" key="15">
    <source>
        <dbReference type="Pfam" id="PF00288"/>
    </source>
</evidence>
<dbReference type="GO" id="GO:0005634">
    <property type="term" value="C:nucleus"/>
    <property type="evidence" value="ECO:0007669"/>
    <property type="project" value="UniProtKB-SubCell"/>
</dbReference>
<feature type="domain" description="GHMP kinase C-terminal" evidence="17">
    <location>
        <begin position="857"/>
        <end position="924"/>
    </location>
</feature>
<comment type="catalytic activity">
    <reaction evidence="11">
        <text>a uridine in tRNA = a pseudouridine in tRNA</text>
        <dbReference type="Rhea" id="RHEA:54572"/>
        <dbReference type="Rhea" id="RHEA-COMP:13339"/>
        <dbReference type="Rhea" id="RHEA-COMP:13934"/>
        <dbReference type="ChEBI" id="CHEBI:65314"/>
        <dbReference type="ChEBI" id="CHEBI:65315"/>
    </reaction>
</comment>
<reference evidence="19 20" key="1">
    <citation type="journal article" date="2018" name="Mol. Biol. Evol.">
        <title>Analysis of the draft genome of the red seaweed Gracilariopsis chorda provides insights into genome size evolution in Rhodophyta.</title>
        <authorList>
            <person name="Lee J."/>
            <person name="Yang E.C."/>
            <person name="Graf L."/>
            <person name="Yang J.H."/>
            <person name="Qiu H."/>
            <person name="Zel Zion U."/>
            <person name="Chan C.X."/>
            <person name="Stephens T.G."/>
            <person name="Weber A.P.M."/>
            <person name="Boo G.H."/>
            <person name="Boo S.M."/>
            <person name="Kim K.M."/>
            <person name="Shin Y."/>
            <person name="Jung M."/>
            <person name="Lee S.J."/>
            <person name="Yim H.S."/>
            <person name="Lee J.H."/>
            <person name="Bhattacharya D."/>
            <person name="Yoon H.S."/>
        </authorList>
    </citation>
    <scope>NUCLEOTIDE SEQUENCE [LARGE SCALE GENOMIC DNA]</scope>
    <source>
        <strain evidence="19 20">SKKU-2015</strain>
        <tissue evidence="19">Whole body</tissue>
    </source>
</reference>
<dbReference type="InterPro" id="IPR000705">
    <property type="entry name" value="Galactokinase"/>
</dbReference>
<dbReference type="GO" id="GO:0009982">
    <property type="term" value="F:pseudouridine synthase activity"/>
    <property type="evidence" value="ECO:0007669"/>
    <property type="project" value="InterPro"/>
</dbReference>
<evidence type="ECO:0000256" key="4">
    <source>
        <dbReference type="ARBA" id="ARBA00009375"/>
    </source>
</evidence>
<evidence type="ECO:0000313" key="19">
    <source>
        <dbReference type="EMBL" id="PXF40801.1"/>
    </source>
</evidence>
<comment type="catalytic activity">
    <reaction evidence="1">
        <text>a uridine in mRNA = a pseudouridine in mRNA</text>
        <dbReference type="Rhea" id="RHEA:56644"/>
        <dbReference type="Rhea" id="RHEA-COMP:14658"/>
        <dbReference type="Rhea" id="RHEA-COMP:14659"/>
        <dbReference type="ChEBI" id="CHEBI:65314"/>
        <dbReference type="ChEBI" id="CHEBI:65315"/>
    </reaction>
</comment>
<dbReference type="GO" id="GO:0005524">
    <property type="term" value="F:ATP binding"/>
    <property type="evidence" value="ECO:0007669"/>
    <property type="project" value="UniProtKB-KW"/>
</dbReference>
<keyword evidence="5" id="KW-0507">mRNA processing</keyword>
<dbReference type="Pfam" id="PF01416">
    <property type="entry name" value="PseudoU_synth_1"/>
    <property type="match status" value="1"/>
</dbReference>
<evidence type="ECO:0000256" key="8">
    <source>
        <dbReference type="ARBA" id="ARBA00022840"/>
    </source>
</evidence>
<dbReference type="CDD" id="cd02568">
    <property type="entry name" value="PseudoU_synth_PUS1_PUS2"/>
    <property type="match status" value="1"/>
</dbReference>
<dbReference type="GO" id="GO:0006397">
    <property type="term" value="P:mRNA processing"/>
    <property type="evidence" value="ECO:0007669"/>
    <property type="project" value="UniProtKB-KW"/>
</dbReference>
<dbReference type="PRINTS" id="PR00959">
    <property type="entry name" value="MEVGALKINASE"/>
</dbReference>
<keyword evidence="8" id="KW-0067">ATP-binding</keyword>
<dbReference type="InterPro" id="IPR020097">
    <property type="entry name" value="PsdUridine_synth_TruA_a/b_dom"/>
</dbReference>
<evidence type="ECO:0000256" key="11">
    <source>
        <dbReference type="ARBA" id="ARBA00036943"/>
    </source>
</evidence>
<keyword evidence="6" id="KW-0819">tRNA processing</keyword>
<feature type="compositionally biased region" description="Basic and acidic residues" evidence="14">
    <location>
        <begin position="76"/>
        <end position="92"/>
    </location>
</feature>
<protein>
    <submittedName>
        <fullName evidence="19">tRNA pseudouridine synthase A, mitochondrial</fullName>
    </submittedName>
</protein>
<feature type="compositionally biased region" description="Polar residues" evidence="14">
    <location>
        <begin position="16"/>
        <end position="27"/>
    </location>
</feature>
<evidence type="ECO:0000256" key="9">
    <source>
        <dbReference type="ARBA" id="ARBA00023235"/>
    </source>
</evidence>
<dbReference type="NCBIfam" id="TIGR00071">
    <property type="entry name" value="hisT_truA"/>
    <property type="match status" value="1"/>
</dbReference>
<comment type="caution">
    <text evidence="19">The sequence shown here is derived from an EMBL/GenBank/DDBJ whole genome shotgun (WGS) entry which is preliminary data.</text>
</comment>
<evidence type="ECO:0000256" key="13">
    <source>
        <dbReference type="PIRSR" id="PIRSR641708-2"/>
    </source>
</evidence>
<dbReference type="Pfam" id="PF08544">
    <property type="entry name" value="GHMP_kinases_C"/>
    <property type="match status" value="1"/>
</dbReference>
<dbReference type="AlphaFoldDB" id="A0A2V3IFH2"/>
<dbReference type="InterPro" id="IPR036554">
    <property type="entry name" value="GHMP_kinase_C_sf"/>
</dbReference>
<evidence type="ECO:0000259" key="17">
    <source>
        <dbReference type="Pfam" id="PF08544"/>
    </source>
</evidence>
<comment type="similarity">
    <text evidence="4">Belongs to the tRNA pseudouridine synthase TruA family.</text>
</comment>
<evidence type="ECO:0000256" key="10">
    <source>
        <dbReference type="ARBA" id="ARBA00023242"/>
    </source>
</evidence>